<accession>A0AC61RQK4</accession>
<name>A0AC61RQK4_9FIRM</name>
<keyword evidence="2" id="KW-1185">Reference proteome</keyword>
<dbReference type="EMBL" id="SRYA01000072">
    <property type="protein sequence ID" value="TGY91063.1"/>
    <property type="molecule type" value="Genomic_DNA"/>
</dbReference>
<evidence type="ECO:0000313" key="2">
    <source>
        <dbReference type="Proteomes" id="UP000304953"/>
    </source>
</evidence>
<sequence length="62" mass="7067">MSYGKMVIYTYLPKELLPESFEDLTFDEFFSLYGQADCARDMRIEDIEAGVAKGIADNFGDE</sequence>
<reference evidence="1" key="1">
    <citation type="submission" date="2019-04" db="EMBL/GenBank/DDBJ databases">
        <title>Microbes associate with the intestines of laboratory mice.</title>
        <authorList>
            <person name="Navarre W."/>
            <person name="Wong E."/>
            <person name="Huang K."/>
            <person name="Tropini C."/>
            <person name="Ng K."/>
            <person name="Yu B."/>
        </authorList>
    </citation>
    <scope>NUCLEOTIDE SEQUENCE</scope>
    <source>
        <strain evidence="1">NM01_1-7b</strain>
    </source>
</reference>
<gene>
    <name evidence="1" type="ORF">E5329_22995</name>
</gene>
<comment type="caution">
    <text evidence="1">The sequence shown here is derived from an EMBL/GenBank/DDBJ whole genome shotgun (WGS) entry which is preliminary data.</text>
</comment>
<evidence type="ECO:0000313" key="1">
    <source>
        <dbReference type="EMBL" id="TGY91063.1"/>
    </source>
</evidence>
<organism evidence="1 2">
    <name type="scientific">Petralouisia muris</name>
    <dbReference type="NCBI Taxonomy" id="3032872"/>
    <lineage>
        <taxon>Bacteria</taxon>
        <taxon>Bacillati</taxon>
        <taxon>Bacillota</taxon>
        <taxon>Clostridia</taxon>
        <taxon>Lachnospirales</taxon>
        <taxon>Lachnospiraceae</taxon>
        <taxon>Petralouisia</taxon>
    </lineage>
</organism>
<protein>
    <submittedName>
        <fullName evidence="1">Uncharacterized protein</fullName>
    </submittedName>
</protein>
<dbReference type="Proteomes" id="UP000304953">
    <property type="component" value="Unassembled WGS sequence"/>
</dbReference>
<proteinExistence type="predicted"/>